<evidence type="ECO:0000313" key="2">
    <source>
        <dbReference type="EMBL" id="QYC10250.1"/>
    </source>
</evidence>
<reference evidence="2 3" key="1">
    <citation type="submission" date="2021-07" db="EMBL/GenBank/DDBJ databases">
        <title>Isolation and characterization of bacteria from a gold mining with a capacity of golden bioaccumulation.</title>
        <authorList>
            <person name="Yang X.J."/>
        </authorList>
    </citation>
    <scope>NUCLEOTIDE SEQUENCE [LARGE SCALE GENOMIC DNA]</scope>
    <source>
        <strain evidence="2 3">Au29</strain>
    </source>
</reference>
<name>A0ABX8TGA6_9CAUL</name>
<organism evidence="2 3">
    <name type="scientific">Brevundimonas nasdae</name>
    <dbReference type="NCBI Taxonomy" id="172043"/>
    <lineage>
        <taxon>Bacteria</taxon>
        <taxon>Pseudomonadati</taxon>
        <taxon>Pseudomonadota</taxon>
        <taxon>Alphaproteobacteria</taxon>
        <taxon>Caulobacterales</taxon>
        <taxon>Caulobacteraceae</taxon>
        <taxon>Brevundimonas</taxon>
    </lineage>
</organism>
<accession>A0ABX8TGA6</accession>
<keyword evidence="1" id="KW-0732">Signal</keyword>
<evidence type="ECO:0000313" key="3">
    <source>
        <dbReference type="Proteomes" id="UP000824334"/>
    </source>
</evidence>
<dbReference type="EMBL" id="CP080034">
    <property type="protein sequence ID" value="QYC10250.1"/>
    <property type="molecule type" value="Genomic_DNA"/>
</dbReference>
<gene>
    <name evidence="2" type="ORF">KWG56_17150</name>
</gene>
<dbReference type="RefSeq" id="WP_219353061.1">
    <property type="nucleotide sequence ID" value="NZ_CP080034.1"/>
</dbReference>
<feature type="signal peptide" evidence="1">
    <location>
        <begin position="1"/>
        <end position="25"/>
    </location>
</feature>
<evidence type="ECO:0008006" key="4">
    <source>
        <dbReference type="Google" id="ProtNLM"/>
    </source>
</evidence>
<evidence type="ECO:0000256" key="1">
    <source>
        <dbReference type="SAM" id="SignalP"/>
    </source>
</evidence>
<proteinExistence type="predicted"/>
<keyword evidence="3" id="KW-1185">Reference proteome</keyword>
<dbReference type="Proteomes" id="UP000824334">
    <property type="component" value="Chromosome"/>
</dbReference>
<protein>
    <recommendedName>
        <fullName evidence="4">Tat pathway signal protein</fullName>
    </recommendedName>
</protein>
<feature type="chain" id="PRO_5045620179" description="Tat pathway signal protein" evidence="1">
    <location>
        <begin position="26"/>
        <end position="140"/>
    </location>
</feature>
<dbReference type="GeneID" id="94377020"/>
<sequence>MKTIVKTLAAAAVMATAAAGGAANAQSTLGWSGKPEVIGEYTAYISQRDLRSSEGTRLTHAWQVIRQDRANYHRFNLRDRGDQGDSFFGSAQNRAIMERMVRDGQMSPSAARAIVNGGVSITVRIYGHDSVGQYVAVTVN</sequence>